<protein>
    <submittedName>
        <fullName evidence="2">Uncharacterized protein</fullName>
    </submittedName>
</protein>
<sequence length="148" mass="16549">MIATRPVVRTALQAVRTTTRRSYATTDRPPLAQGGSNRNVIIGLTTVSVTALAYFYTREKNPGKDNTIANSSSAIVNNPEPLKFADRQPKPPKSREERQGDVQHPEDLDDSYRAPFGVQHARKRVDEPPSNRNHETLTQRAKENAKDD</sequence>
<proteinExistence type="predicted"/>
<feature type="compositionally biased region" description="Basic and acidic residues" evidence="1">
    <location>
        <begin position="83"/>
        <end position="112"/>
    </location>
</feature>
<dbReference type="Proteomes" id="UP000756346">
    <property type="component" value="Unassembled WGS sequence"/>
</dbReference>
<feature type="compositionally biased region" description="Polar residues" evidence="1">
    <location>
        <begin position="67"/>
        <end position="76"/>
    </location>
</feature>
<dbReference type="GeneID" id="70187836"/>
<dbReference type="OrthoDB" id="5243030at2759"/>
<dbReference type="EMBL" id="JAGTJQ010000003">
    <property type="protein sequence ID" value="KAH7034860.1"/>
    <property type="molecule type" value="Genomic_DNA"/>
</dbReference>
<evidence type="ECO:0000256" key="1">
    <source>
        <dbReference type="SAM" id="MobiDB-lite"/>
    </source>
</evidence>
<reference evidence="2" key="1">
    <citation type="journal article" date="2021" name="Nat. Commun.">
        <title>Genetic determinants of endophytism in the Arabidopsis root mycobiome.</title>
        <authorList>
            <person name="Mesny F."/>
            <person name="Miyauchi S."/>
            <person name="Thiergart T."/>
            <person name="Pickel B."/>
            <person name="Atanasova L."/>
            <person name="Karlsson M."/>
            <person name="Huettel B."/>
            <person name="Barry K.W."/>
            <person name="Haridas S."/>
            <person name="Chen C."/>
            <person name="Bauer D."/>
            <person name="Andreopoulos W."/>
            <person name="Pangilinan J."/>
            <person name="LaButti K."/>
            <person name="Riley R."/>
            <person name="Lipzen A."/>
            <person name="Clum A."/>
            <person name="Drula E."/>
            <person name="Henrissat B."/>
            <person name="Kohler A."/>
            <person name="Grigoriev I.V."/>
            <person name="Martin F.M."/>
            <person name="Hacquard S."/>
        </authorList>
    </citation>
    <scope>NUCLEOTIDE SEQUENCE</scope>
    <source>
        <strain evidence="2">MPI-CAGE-CH-0230</strain>
    </source>
</reference>
<keyword evidence="3" id="KW-1185">Reference proteome</keyword>
<dbReference type="RefSeq" id="XP_046014953.1">
    <property type="nucleotide sequence ID" value="XM_046158290.1"/>
</dbReference>
<comment type="caution">
    <text evidence="2">The sequence shown here is derived from an EMBL/GenBank/DDBJ whole genome shotgun (WGS) entry which is preliminary data.</text>
</comment>
<gene>
    <name evidence="2" type="ORF">B0I36DRAFT_360327</name>
</gene>
<organism evidence="2 3">
    <name type="scientific">Microdochium trichocladiopsis</name>
    <dbReference type="NCBI Taxonomy" id="1682393"/>
    <lineage>
        <taxon>Eukaryota</taxon>
        <taxon>Fungi</taxon>
        <taxon>Dikarya</taxon>
        <taxon>Ascomycota</taxon>
        <taxon>Pezizomycotina</taxon>
        <taxon>Sordariomycetes</taxon>
        <taxon>Xylariomycetidae</taxon>
        <taxon>Xylariales</taxon>
        <taxon>Microdochiaceae</taxon>
        <taxon>Microdochium</taxon>
    </lineage>
</organism>
<feature type="region of interest" description="Disordered" evidence="1">
    <location>
        <begin position="60"/>
        <end position="148"/>
    </location>
</feature>
<accession>A0A9P9BSJ1</accession>
<feature type="compositionally biased region" description="Basic and acidic residues" evidence="1">
    <location>
        <begin position="124"/>
        <end position="148"/>
    </location>
</feature>
<dbReference type="AlphaFoldDB" id="A0A9P9BSJ1"/>
<evidence type="ECO:0000313" key="2">
    <source>
        <dbReference type="EMBL" id="KAH7034860.1"/>
    </source>
</evidence>
<evidence type="ECO:0000313" key="3">
    <source>
        <dbReference type="Proteomes" id="UP000756346"/>
    </source>
</evidence>
<name>A0A9P9BSJ1_9PEZI</name>